<evidence type="ECO:0000313" key="2">
    <source>
        <dbReference type="EMBL" id="KTC71578.1"/>
    </source>
</evidence>
<organism evidence="2 3">
    <name type="scientific">Legionella birminghamensis</name>
    <dbReference type="NCBI Taxonomy" id="28083"/>
    <lineage>
        <taxon>Bacteria</taxon>
        <taxon>Pseudomonadati</taxon>
        <taxon>Pseudomonadota</taxon>
        <taxon>Gammaproteobacteria</taxon>
        <taxon>Legionellales</taxon>
        <taxon>Legionellaceae</taxon>
        <taxon>Legionella</taxon>
    </lineage>
</organism>
<evidence type="ECO:0000313" key="3">
    <source>
        <dbReference type="Proteomes" id="UP000054735"/>
    </source>
</evidence>
<keyword evidence="3" id="KW-1185">Reference proteome</keyword>
<sequence>AGVRWVDAAGVRWVDAAGVRWVDAAGSSVGRCRGSSGDHLRSDRPNPRGVDRGAHEGIQILKIMLRFLVNNRQGLNSLESQCHRRINTLFYTLFIL</sequence>
<dbReference type="Proteomes" id="UP000054735">
    <property type="component" value="Unassembled WGS sequence"/>
</dbReference>
<name>A0ABR5QI30_9GAMM</name>
<reference evidence="2 3" key="1">
    <citation type="submission" date="2015-11" db="EMBL/GenBank/DDBJ databases">
        <title>Genomic analysis of 38 Legionella species identifies large and diverse effector repertoires.</title>
        <authorList>
            <person name="Burstein D."/>
            <person name="Amaro F."/>
            <person name="Zusman T."/>
            <person name="Lifshitz Z."/>
            <person name="Cohen O."/>
            <person name="Gilbert J.A."/>
            <person name="Pupko T."/>
            <person name="Shuman H.A."/>
            <person name="Segal G."/>
        </authorList>
    </citation>
    <scope>NUCLEOTIDE SEQUENCE [LARGE SCALE GENOMIC DNA]</scope>
    <source>
        <strain evidence="2 3">CDC#1407-AL-14</strain>
    </source>
</reference>
<proteinExistence type="predicted"/>
<gene>
    <name evidence="2" type="ORF">Lbir_1631</name>
</gene>
<feature type="region of interest" description="Disordered" evidence="1">
    <location>
        <begin position="31"/>
        <end position="52"/>
    </location>
</feature>
<protein>
    <submittedName>
        <fullName evidence="2">Uncharacterized protein</fullName>
    </submittedName>
</protein>
<dbReference type="EMBL" id="LNXT01000020">
    <property type="protein sequence ID" value="KTC71578.1"/>
    <property type="molecule type" value="Genomic_DNA"/>
</dbReference>
<evidence type="ECO:0000256" key="1">
    <source>
        <dbReference type="SAM" id="MobiDB-lite"/>
    </source>
</evidence>
<feature type="non-terminal residue" evidence="2">
    <location>
        <position position="1"/>
    </location>
</feature>
<feature type="compositionally biased region" description="Basic and acidic residues" evidence="1">
    <location>
        <begin position="36"/>
        <end position="52"/>
    </location>
</feature>
<comment type="caution">
    <text evidence="2">The sequence shown here is derived from an EMBL/GenBank/DDBJ whole genome shotgun (WGS) entry which is preliminary data.</text>
</comment>
<accession>A0ABR5QI30</accession>